<dbReference type="PANTHER" id="PTHR12826:SF15">
    <property type="entry name" value="RIBONUCLEASE Y"/>
    <property type="match status" value="1"/>
</dbReference>
<dbReference type="Gene3D" id="3.30.1370.10">
    <property type="entry name" value="K Homology domain, type 1"/>
    <property type="match status" value="1"/>
</dbReference>
<dbReference type="CDD" id="cd22431">
    <property type="entry name" value="KH-I_RNaseY"/>
    <property type="match status" value="1"/>
</dbReference>
<sequence length="504" mass="56752">MEILIGAVALVFGLGGGWLARQLKAASNQQSAEMKAEHVIKDAKSKEQEILIEAKEKAIEIMDEAKKDEQERRAELSKTQQRIEQRETMFDKKLLDLEKQKETLESKHEEVEQLKASAEALREQQTAKLEAVANMSKDDAQTLLLKNVEEDSSEALASRIRKLEGESQEVYDAKVRDIMTMAIHRCGLSHAAETTSTVLQIPSDEMKGRIIGREGRNIKALEEATGVEIIVDDTPESILISGFSPIRRHLAKRTLEKLIEDGRIHPTKIEDAVERSRKELQKEIRQAGDEALYEMGIPAMEPKLVQILGRLRYRTSYGQNVLRHSIEVGVLSGLLAEQLGADVAMCRKAGLFHDIGKALDHDIQGTHPEIGRDIGRKFGFSKELSDAAFCHHDDNPPTLAAMIVKTADCISGSRPGARKDTYEQYLQRLEELENTAKRFDGVLKAYAIQAGREIRVFVEPEMVDDYRAHNLAKEIAKQIEEDLKYPGEIKVNVIRETRVIEYAR</sequence>
<dbReference type="HAMAP" id="MF_00335">
    <property type="entry name" value="RNase_Y"/>
    <property type="match status" value="1"/>
</dbReference>
<dbReference type="Pfam" id="PF01966">
    <property type="entry name" value="HD"/>
    <property type="match status" value="1"/>
</dbReference>
<dbReference type="NCBIfam" id="TIGR03319">
    <property type="entry name" value="RNase_Y"/>
    <property type="match status" value="1"/>
</dbReference>
<dbReference type="InterPro" id="IPR004087">
    <property type="entry name" value="KH_dom"/>
</dbReference>
<dbReference type="SMART" id="SM00471">
    <property type="entry name" value="HDc"/>
    <property type="match status" value="1"/>
</dbReference>
<protein>
    <recommendedName>
        <fullName evidence="5 6">Ribonuclease Y</fullName>
        <shortName evidence="5">RNase Y</shortName>
        <ecNumber evidence="5 6">3.1.-.-</ecNumber>
    </recommendedName>
</protein>
<keyword evidence="1 5" id="KW-0540">Nuclease</keyword>
<gene>
    <name evidence="5 9" type="primary">rny</name>
    <name evidence="9" type="ORF">COW24_04770</name>
</gene>
<dbReference type="GO" id="GO:0006402">
    <property type="term" value="P:mRNA catabolic process"/>
    <property type="evidence" value="ECO:0007669"/>
    <property type="project" value="UniProtKB-UniRule"/>
</dbReference>
<keyword evidence="7" id="KW-0175">Coiled coil</keyword>
<dbReference type="GO" id="GO:0004521">
    <property type="term" value="F:RNA endonuclease activity"/>
    <property type="evidence" value="ECO:0007669"/>
    <property type="project" value="UniProtKB-UniRule"/>
</dbReference>
<dbReference type="GO" id="GO:0016787">
    <property type="term" value="F:hydrolase activity"/>
    <property type="evidence" value="ECO:0007669"/>
    <property type="project" value="UniProtKB-KW"/>
</dbReference>
<feature type="domain" description="HD" evidence="8">
    <location>
        <begin position="321"/>
        <end position="413"/>
    </location>
</feature>
<dbReference type="InterPro" id="IPR006674">
    <property type="entry name" value="HD_domain"/>
</dbReference>
<dbReference type="SUPFAM" id="SSF109604">
    <property type="entry name" value="HD-domain/PDEase-like"/>
    <property type="match status" value="1"/>
</dbReference>
<comment type="caution">
    <text evidence="9">The sequence shown here is derived from an EMBL/GenBank/DDBJ whole genome shotgun (WGS) entry which is preliminary data.</text>
</comment>
<comment type="similarity">
    <text evidence="5">Belongs to the RNase Y family.</text>
</comment>
<dbReference type="EMBL" id="PFGC01000050">
    <property type="protein sequence ID" value="PIW36495.1"/>
    <property type="molecule type" value="Genomic_DNA"/>
</dbReference>
<dbReference type="EC" id="3.1.-.-" evidence="5 6"/>
<dbReference type="InterPro" id="IPR036612">
    <property type="entry name" value="KH_dom_type_1_sf"/>
</dbReference>
<dbReference type="InterPro" id="IPR003607">
    <property type="entry name" value="HD/PDEase_dom"/>
</dbReference>
<evidence type="ECO:0000256" key="3">
    <source>
        <dbReference type="ARBA" id="ARBA00022801"/>
    </source>
</evidence>
<dbReference type="GO" id="GO:0003723">
    <property type="term" value="F:RNA binding"/>
    <property type="evidence" value="ECO:0007669"/>
    <property type="project" value="UniProtKB-UniRule"/>
</dbReference>
<name>A0A2M7H2M7_9BACT</name>
<keyword evidence="4 5" id="KW-0694">RNA-binding</keyword>
<evidence type="ECO:0000256" key="1">
    <source>
        <dbReference type="ARBA" id="ARBA00022722"/>
    </source>
</evidence>
<dbReference type="SMART" id="SM00322">
    <property type="entry name" value="KH"/>
    <property type="match status" value="1"/>
</dbReference>
<dbReference type="InterPro" id="IPR017705">
    <property type="entry name" value="Ribonuclease_Y"/>
</dbReference>
<dbReference type="Pfam" id="PF12072">
    <property type="entry name" value="RNase_Y_N"/>
    <property type="match status" value="1"/>
</dbReference>
<feature type="coiled-coil region" evidence="7">
    <location>
        <begin position="51"/>
        <end position="128"/>
    </location>
</feature>
<dbReference type="PANTHER" id="PTHR12826">
    <property type="entry name" value="RIBONUCLEASE Y"/>
    <property type="match status" value="1"/>
</dbReference>
<dbReference type="Proteomes" id="UP000230292">
    <property type="component" value="Unassembled WGS sequence"/>
</dbReference>
<evidence type="ECO:0000256" key="7">
    <source>
        <dbReference type="SAM" id="Coils"/>
    </source>
</evidence>
<dbReference type="GO" id="GO:0005886">
    <property type="term" value="C:plasma membrane"/>
    <property type="evidence" value="ECO:0007669"/>
    <property type="project" value="UniProtKB-UniRule"/>
</dbReference>
<organism evidence="9 10">
    <name type="scientific">Candidatus Kerfeldbacteria bacterium CG15_BIG_FIL_POST_REV_8_21_14_020_45_12</name>
    <dbReference type="NCBI Taxonomy" id="2014247"/>
    <lineage>
        <taxon>Bacteria</taxon>
        <taxon>Candidatus Kerfeldiibacteriota</taxon>
    </lineage>
</organism>
<dbReference type="AlphaFoldDB" id="A0A2M7H2M7"/>
<dbReference type="CDD" id="cd00077">
    <property type="entry name" value="HDc"/>
    <property type="match status" value="1"/>
</dbReference>
<accession>A0A2M7H2M7</accession>
<dbReference type="NCBIfam" id="TIGR00277">
    <property type="entry name" value="HDIG"/>
    <property type="match status" value="1"/>
</dbReference>
<dbReference type="PROSITE" id="PS50084">
    <property type="entry name" value="KH_TYPE_1"/>
    <property type="match status" value="1"/>
</dbReference>
<reference evidence="9 10" key="1">
    <citation type="submission" date="2017-09" db="EMBL/GenBank/DDBJ databases">
        <title>Depth-based differentiation of microbial function through sediment-hosted aquifers and enrichment of novel symbionts in the deep terrestrial subsurface.</title>
        <authorList>
            <person name="Probst A.J."/>
            <person name="Ladd B."/>
            <person name="Jarett J.K."/>
            <person name="Geller-Mcgrath D.E."/>
            <person name="Sieber C.M."/>
            <person name="Emerson J.B."/>
            <person name="Anantharaman K."/>
            <person name="Thomas B.C."/>
            <person name="Malmstrom R."/>
            <person name="Stieglmeier M."/>
            <person name="Klingl A."/>
            <person name="Woyke T."/>
            <person name="Ryan C.M."/>
            <person name="Banfield J.F."/>
        </authorList>
    </citation>
    <scope>NUCLEOTIDE SEQUENCE [LARGE SCALE GENOMIC DNA]</scope>
    <source>
        <strain evidence="9">CG15_BIG_FIL_POST_REV_8_21_14_020_45_12</strain>
    </source>
</reference>
<dbReference type="PROSITE" id="PS51831">
    <property type="entry name" value="HD"/>
    <property type="match status" value="1"/>
</dbReference>
<comment type="function">
    <text evidence="5">Endoribonuclease that initiates mRNA decay.</text>
</comment>
<dbReference type="SUPFAM" id="SSF54791">
    <property type="entry name" value="Eukaryotic type KH-domain (KH-domain type I)"/>
    <property type="match status" value="1"/>
</dbReference>
<evidence type="ECO:0000313" key="10">
    <source>
        <dbReference type="Proteomes" id="UP000230292"/>
    </source>
</evidence>
<evidence type="ECO:0000256" key="4">
    <source>
        <dbReference type="ARBA" id="ARBA00022884"/>
    </source>
</evidence>
<evidence type="ECO:0000256" key="6">
    <source>
        <dbReference type="NCBIfam" id="TIGR03319"/>
    </source>
</evidence>
<keyword evidence="2 5" id="KW-0255">Endonuclease</keyword>
<dbReference type="Gene3D" id="1.10.3210.10">
    <property type="entry name" value="Hypothetical protein af1432"/>
    <property type="match status" value="1"/>
</dbReference>
<evidence type="ECO:0000313" key="9">
    <source>
        <dbReference type="EMBL" id="PIW36495.1"/>
    </source>
</evidence>
<evidence type="ECO:0000259" key="8">
    <source>
        <dbReference type="PROSITE" id="PS51831"/>
    </source>
</evidence>
<evidence type="ECO:0000256" key="2">
    <source>
        <dbReference type="ARBA" id="ARBA00022759"/>
    </source>
</evidence>
<dbReference type="InterPro" id="IPR004088">
    <property type="entry name" value="KH_dom_type_1"/>
</dbReference>
<proteinExistence type="inferred from homology"/>
<dbReference type="InterPro" id="IPR006675">
    <property type="entry name" value="HDIG_dom"/>
</dbReference>
<evidence type="ECO:0000256" key="5">
    <source>
        <dbReference type="HAMAP-Rule" id="MF_00335"/>
    </source>
</evidence>
<dbReference type="Pfam" id="PF00013">
    <property type="entry name" value="KH_1"/>
    <property type="match status" value="1"/>
</dbReference>
<keyword evidence="3 5" id="KW-0378">Hydrolase</keyword>
<dbReference type="InterPro" id="IPR022711">
    <property type="entry name" value="RNase_Y_N"/>
</dbReference>